<protein>
    <submittedName>
        <fullName evidence="2">Uncharacterized protein</fullName>
    </submittedName>
</protein>
<accession>A0A1E7JS93</accession>
<keyword evidence="3" id="KW-1185">Reference proteome</keyword>
<evidence type="ECO:0000313" key="3">
    <source>
        <dbReference type="Proteomes" id="UP000176087"/>
    </source>
</evidence>
<gene>
    <name evidence="2" type="ORF">AN215_04545</name>
</gene>
<dbReference type="Proteomes" id="UP000176087">
    <property type="component" value="Unassembled WGS sequence"/>
</dbReference>
<feature type="region of interest" description="Disordered" evidence="1">
    <location>
        <begin position="1"/>
        <end position="25"/>
    </location>
</feature>
<sequence>MSVTSTRTVEPRAVSTRRKSRPGTRPCCTAFAASSATIRVRASCAVLSYGMSHASSLFPARRRARRAPRGVELNRIAKWPTRAGT</sequence>
<evidence type="ECO:0000256" key="1">
    <source>
        <dbReference type="SAM" id="MobiDB-lite"/>
    </source>
</evidence>
<name>A0A1E7JS93_9ACTN</name>
<dbReference type="EMBL" id="LJGT01000037">
    <property type="protein sequence ID" value="OEU91773.1"/>
    <property type="molecule type" value="Genomic_DNA"/>
</dbReference>
<dbReference type="AlphaFoldDB" id="A0A1E7JS93"/>
<evidence type="ECO:0000313" key="2">
    <source>
        <dbReference type="EMBL" id="OEU91773.1"/>
    </source>
</evidence>
<reference evidence="2 3" key="1">
    <citation type="journal article" date="2016" name="Front. Microbiol.">
        <title>Comparative Genomics Analysis of Streptomyces Species Reveals Their Adaptation to the Marine Environment and Their Diversity at the Genomic Level.</title>
        <authorList>
            <person name="Tian X."/>
            <person name="Zhang Z."/>
            <person name="Yang T."/>
            <person name="Chen M."/>
            <person name="Li J."/>
            <person name="Chen F."/>
            <person name="Yang J."/>
            <person name="Li W."/>
            <person name="Zhang B."/>
            <person name="Zhang Z."/>
            <person name="Wu J."/>
            <person name="Zhang C."/>
            <person name="Long L."/>
            <person name="Xiao J."/>
        </authorList>
    </citation>
    <scope>NUCLEOTIDE SEQUENCE [LARGE SCALE GENOMIC DNA]</scope>
    <source>
        <strain evidence="2 3">SCSIO 10390</strain>
    </source>
</reference>
<comment type="caution">
    <text evidence="2">The sequence shown here is derived from an EMBL/GenBank/DDBJ whole genome shotgun (WGS) entry which is preliminary data.</text>
</comment>
<proteinExistence type="predicted"/>
<organism evidence="2 3">
    <name type="scientific">Streptomyces abyssalis</name>
    <dbReference type="NCBI Taxonomy" id="933944"/>
    <lineage>
        <taxon>Bacteria</taxon>
        <taxon>Bacillati</taxon>
        <taxon>Actinomycetota</taxon>
        <taxon>Actinomycetes</taxon>
        <taxon>Kitasatosporales</taxon>
        <taxon>Streptomycetaceae</taxon>
        <taxon>Streptomyces</taxon>
    </lineage>
</organism>